<dbReference type="STRING" id="13333.W1PSK6"/>
<dbReference type="AlphaFoldDB" id="W1PSK6"/>
<evidence type="ECO:0000313" key="5">
    <source>
        <dbReference type="Proteomes" id="UP000017836"/>
    </source>
</evidence>
<gene>
    <name evidence="4" type="ORF">AMTR_s00024p00069030</name>
</gene>
<dbReference type="EMBL" id="KI392710">
    <property type="protein sequence ID" value="ERN11028.1"/>
    <property type="molecule type" value="Genomic_DNA"/>
</dbReference>
<dbReference type="GO" id="GO:0004445">
    <property type="term" value="F:inositol-polyphosphate 5-phosphatase activity"/>
    <property type="evidence" value="ECO:0007669"/>
    <property type="project" value="InterPro"/>
</dbReference>
<dbReference type="PANTHER" id="PTHR45666:SF18">
    <property type="entry name" value="TYPE IV INOSITOL POLYPHOSPHATE 5-PHOSPHATASE 9"/>
    <property type="match status" value="1"/>
</dbReference>
<dbReference type="InterPro" id="IPR000300">
    <property type="entry name" value="IPPc"/>
</dbReference>
<sequence>MWPRFAASKPPRRAYRNHGFVSDQLEGEADTAGRSPGLSRMVSETIRRDDIFKEKYRIFVSTWNAGGVAPPEDLSLEDWLDTSHNPCDIYVLGFQEIVPLNAGNVFGPENVRVSSKWNALIRASLNKIPSIDVAGKLPEKEKPGEKQKVYPVKDQDSGLFSAGKVDGKRPEFQCVVSKQMVGIFITVWVRSDLRRHVRNASVSCVGCGIMGIFGNKGSVSVRFHLHQTSFCFVCTHLASGGKEGDEIHRNSDASEILSRTSFTPSSNPNLPKKILEHDRIVWLGDLNYRISLTDSETRLLVERGDWKSLHENDQLRVEMGEGRVFEGWKEGRIDFAPTYKYYPFSDSYFGSNSKMGEKRRAPAWCDRILRYGEGLEQKCYERGESRLSDHRPVRATFMADVEVSGGRKALESLFLSLRYERVPSM</sequence>
<dbReference type="eggNOG" id="KOG0565">
    <property type="taxonomic scope" value="Eukaryota"/>
</dbReference>
<dbReference type="InterPro" id="IPR036691">
    <property type="entry name" value="Endo/exonu/phosph_ase_sf"/>
</dbReference>
<dbReference type="HOGENOM" id="CLU_011711_1_0_1"/>
<comment type="similarity">
    <text evidence="1">Belongs to the inositol polyphosphate 5-phosphatase family.</text>
</comment>
<dbReference type="PANTHER" id="PTHR45666">
    <property type="entry name" value="TYPE IV INOSITOL POLYPHOSPHATE 5-PHOSPHATASE 9"/>
    <property type="match status" value="1"/>
</dbReference>
<name>W1PSK6_AMBTC</name>
<dbReference type="GO" id="GO:0046856">
    <property type="term" value="P:phosphatidylinositol dephosphorylation"/>
    <property type="evidence" value="ECO:0000318"/>
    <property type="project" value="GO_Central"/>
</dbReference>
<keyword evidence="5" id="KW-1185">Reference proteome</keyword>
<accession>W1PSK6</accession>
<proteinExistence type="inferred from homology"/>
<keyword evidence="2" id="KW-0378">Hydrolase</keyword>
<feature type="domain" description="Inositol polyphosphate-related phosphatase" evidence="3">
    <location>
        <begin position="54"/>
        <end position="405"/>
    </location>
</feature>
<dbReference type="Pfam" id="PF22669">
    <property type="entry name" value="Exo_endo_phos2"/>
    <property type="match status" value="1"/>
</dbReference>
<dbReference type="InterPro" id="IPR045849">
    <property type="entry name" value="IP5P_plant"/>
</dbReference>
<dbReference type="GO" id="GO:0004439">
    <property type="term" value="F:phosphatidylinositol-4,5-bisphosphate 5-phosphatase activity"/>
    <property type="evidence" value="ECO:0000318"/>
    <property type="project" value="GO_Central"/>
</dbReference>
<reference evidence="5" key="1">
    <citation type="journal article" date="2013" name="Science">
        <title>The Amborella genome and the evolution of flowering plants.</title>
        <authorList>
            <consortium name="Amborella Genome Project"/>
        </authorList>
    </citation>
    <scope>NUCLEOTIDE SEQUENCE [LARGE SCALE GENOMIC DNA]</scope>
</reference>
<dbReference type="OrthoDB" id="62798at2759"/>
<dbReference type="SUPFAM" id="SSF56219">
    <property type="entry name" value="DNase I-like"/>
    <property type="match status" value="1"/>
</dbReference>
<protein>
    <recommendedName>
        <fullName evidence="3">Inositol polyphosphate-related phosphatase domain-containing protein</fullName>
    </recommendedName>
</protein>
<organism evidence="4 5">
    <name type="scientific">Amborella trichopoda</name>
    <dbReference type="NCBI Taxonomy" id="13333"/>
    <lineage>
        <taxon>Eukaryota</taxon>
        <taxon>Viridiplantae</taxon>
        <taxon>Streptophyta</taxon>
        <taxon>Embryophyta</taxon>
        <taxon>Tracheophyta</taxon>
        <taxon>Spermatophyta</taxon>
        <taxon>Magnoliopsida</taxon>
        <taxon>Amborellales</taxon>
        <taxon>Amborellaceae</taxon>
        <taxon>Amborella</taxon>
    </lineage>
</organism>
<dbReference type="Gene3D" id="3.60.10.10">
    <property type="entry name" value="Endonuclease/exonuclease/phosphatase"/>
    <property type="match status" value="1"/>
</dbReference>
<evidence type="ECO:0000313" key="4">
    <source>
        <dbReference type="EMBL" id="ERN11028.1"/>
    </source>
</evidence>
<evidence type="ECO:0000256" key="2">
    <source>
        <dbReference type="ARBA" id="ARBA00022801"/>
    </source>
</evidence>
<dbReference type="OMA" id="AREYRCV"/>
<evidence type="ECO:0000259" key="3">
    <source>
        <dbReference type="SMART" id="SM00128"/>
    </source>
</evidence>
<evidence type="ECO:0000256" key="1">
    <source>
        <dbReference type="ARBA" id="ARBA00010768"/>
    </source>
</evidence>
<dbReference type="Gramene" id="ERN11028">
    <property type="protein sequence ID" value="ERN11028"/>
    <property type="gene ID" value="AMTR_s00024p00069030"/>
</dbReference>
<dbReference type="Proteomes" id="UP000017836">
    <property type="component" value="Unassembled WGS sequence"/>
</dbReference>
<dbReference type="SMART" id="SM00128">
    <property type="entry name" value="IPPc"/>
    <property type="match status" value="1"/>
</dbReference>
<dbReference type="GO" id="GO:0034485">
    <property type="term" value="F:phosphatidylinositol-3,4,5-trisphosphate 5-phosphatase activity"/>
    <property type="evidence" value="ECO:0000318"/>
    <property type="project" value="GO_Central"/>
</dbReference>